<accession>A0ABV6L5E1</accession>
<sequence>MKKLLVSLLFAAGLGGICPQRSQAQSVEDCIEQLVLDYEKLASLKNMLGQMYTGYEVLSKGYSAVKSVAQGNFSLHEAFLGGLYLVSPTVRKYPRIADIISDQATLVSEYRNASGTFQRSGHFSPDELDYMLKVYNHLVSSSLQNLDDLAMIVTDSQLRMSDAERLTAIDRIYLESRSQLGYLRRFNGQASAMSRQRAATAADQQSVKSMYGIR</sequence>
<dbReference type="EMBL" id="JBHLTS010000021">
    <property type="protein sequence ID" value="MFC0514657.1"/>
    <property type="molecule type" value="Genomic_DNA"/>
</dbReference>
<proteinExistence type="predicted"/>
<comment type="caution">
    <text evidence="1">The sequence shown here is derived from an EMBL/GenBank/DDBJ whole genome shotgun (WGS) entry which is preliminary data.</text>
</comment>
<dbReference type="RefSeq" id="WP_377022501.1">
    <property type="nucleotide sequence ID" value="NZ_JBHLTS010000021.1"/>
</dbReference>
<protein>
    <submittedName>
        <fullName evidence="1">TerB family tellurite resistance protein</fullName>
    </submittedName>
</protein>
<evidence type="ECO:0000313" key="1">
    <source>
        <dbReference type="EMBL" id="MFC0514657.1"/>
    </source>
</evidence>
<dbReference type="Proteomes" id="UP001589828">
    <property type="component" value="Unassembled WGS sequence"/>
</dbReference>
<evidence type="ECO:0000313" key="2">
    <source>
        <dbReference type="Proteomes" id="UP001589828"/>
    </source>
</evidence>
<reference evidence="1 2" key="1">
    <citation type="submission" date="2024-09" db="EMBL/GenBank/DDBJ databases">
        <authorList>
            <person name="Sun Q."/>
            <person name="Mori K."/>
        </authorList>
    </citation>
    <scope>NUCLEOTIDE SEQUENCE [LARGE SCALE GENOMIC DNA]</scope>
    <source>
        <strain evidence="1 2">NCAIM B.02415</strain>
    </source>
</reference>
<keyword evidence="2" id="KW-1185">Reference proteome</keyword>
<name>A0ABV6L5E1_9SPHI</name>
<gene>
    <name evidence="1" type="ORF">ACFFGT_10610</name>
</gene>
<organism evidence="1 2">
    <name type="scientific">Mucilaginibacter angelicae</name>
    <dbReference type="NCBI Taxonomy" id="869718"/>
    <lineage>
        <taxon>Bacteria</taxon>
        <taxon>Pseudomonadati</taxon>
        <taxon>Bacteroidota</taxon>
        <taxon>Sphingobacteriia</taxon>
        <taxon>Sphingobacteriales</taxon>
        <taxon>Sphingobacteriaceae</taxon>
        <taxon>Mucilaginibacter</taxon>
    </lineage>
</organism>